<dbReference type="OrthoDB" id="5423336at2759"/>
<feature type="non-terminal residue" evidence="2">
    <location>
        <position position="1"/>
    </location>
</feature>
<name>A0A4T0X1Q3_9ASCO</name>
<evidence type="ECO:0000313" key="2">
    <source>
        <dbReference type="EMBL" id="TID28024.1"/>
    </source>
</evidence>
<gene>
    <name evidence="2" type="ORF">CANINC_002705</name>
</gene>
<dbReference type="EMBL" id="SELW01000425">
    <property type="protein sequence ID" value="TID28024.1"/>
    <property type="molecule type" value="Genomic_DNA"/>
</dbReference>
<protein>
    <recommendedName>
        <fullName evidence="1">Reverse transcriptase Ty1/copia-type domain-containing protein</fullName>
    </recommendedName>
</protein>
<sequence length="144" mass="16899">RKVKIVLRGDRQDESTYSNKYSPTLPYDLLRIILAECVQSKRHSVFLDISTAYLNAEIDHDIYVEFPAVIEENKPTVTLCEKVVHKVKRAIYGLKQSGRLWYQRLTNFLTSIGFKRREDIPCVLIKPMKGNPKKDFNYCWFLRG</sequence>
<keyword evidence="3" id="KW-1185">Reference proteome</keyword>
<comment type="caution">
    <text evidence="2">The sequence shown here is derived from an EMBL/GenBank/DDBJ whole genome shotgun (WGS) entry which is preliminary data.</text>
</comment>
<dbReference type="Pfam" id="PF07727">
    <property type="entry name" value="RVT_2"/>
    <property type="match status" value="1"/>
</dbReference>
<evidence type="ECO:0000313" key="3">
    <source>
        <dbReference type="Proteomes" id="UP000307173"/>
    </source>
</evidence>
<feature type="domain" description="Reverse transcriptase Ty1/copia-type" evidence="1">
    <location>
        <begin position="2"/>
        <end position="124"/>
    </location>
</feature>
<dbReference type="AlphaFoldDB" id="A0A4T0X1Q3"/>
<dbReference type="STRING" id="52247.A0A4T0X1Q3"/>
<evidence type="ECO:0000259" key="1">
    <source>
        <dbReference type="Pfam" id="PF07727"/>
    </source>
</evidence>
<dbReference type="InterPro" id="IPR013103">
    <property type="entry name" value="RVT_2"/>
</dbReference>
<reference evidence="2 3" key="1">
    <citation type="journal article" date="2019" name="Front. Genet.">
        <title>Whole-Genome Sequencing of the Opportunistic Yeast Pathogen Candida inconspicua Uncovers Its Hybrid Origin.</title>
        <authorList>
            <person name="Mixao V."/>
            <person name="Hansen A.P."/>
            <person name="Saus E."/>
            <person name="Boekhout T."/>
            <person name="Lass-Florl C."/>
            <person name="Gabaldon T."/>
        </authorList>
    </citation>
    <scope>NUCLEOTIDE SEQUENCE [LARGE SCALE GENOMIC DNA]</scope>
    <source>
        <strain evidence="2 3">CBS 180</strain>
    </source>
</reference>
<proteinExistence type="predicted"/>
<accession>A0A4T0X1Q3</accession>
<organism evidence="2 3">
    <name type="scientific">Pichia inconspicua</name>
    <dbReference type="NCBI Taxonomy" id="52247"/>
    <lineage>
        <taxon>Eukaryota</taxon>
        <taxon>Fungi</taxon>
        <taxon>Dikarya</taxon>
        <taxon>Ascomycota</taxon>
        <taxon>Saccharomycotina</taxon>
        <taxon>Pichiomycetes</taxon>
        <taxon>Pichiales</taxon>
        <taxon>Pichiaceae</taxon>
        <taxon>Pichia</taxon>
    </lineage>
</organism>
<dbReference type="Proteomes" id="UP000307173">
    <property type="component" value="Unassembled WGS sequence"/>
</dbReference>